<gene>
    <name evidence="2" type="ORF">BN2475_1390011</name>
</gene>
<accession>A0A1N7SQ20</accession>
<feature type="compositionally biased region" description="Basic and acidic residues" evidence="1">
    <location>
        <begin position="1"/>
        <end position="10"/>
    </location>
</feature>
<evidence type="ECO:0000313" key="2">
    <source>
        <dbReference type="EMBL" id="SIT49410.1"/>
    </source>
</evidence>
<dbReference type="STRING" id="1247936.BN2475_1390011"/>
<feature type="compositionally biased region" description="Low complexity" evidence="1">
    <location>
        <begin position="18"/>
        <end position="27"/>
    </location>
</feature>
<sequence length="266" mass="28776">METSDGKPEGESVPPAPKSSSPGPKSNPELEGYLAGLAHDPEKSPYKDDASDREWERGYRKGWKDSRLWHREWWRLKFWGVPAVIGSLMLGFLLGRNAWDHGDAKKELGARSDAGYPVARSNLSGVEERLDRLNTTIEKSCQSQPVTVVTPSEVRDTVTAQAAKQGSILSIALGNLIDDAAKTGKGVIKDVSDLKTKIVGAAVDSTTKIADGTAEALIKRFISKEGEKTMPENIQITVTQNNAATPAVRVPGRPPSQTTVCTGEKK</sequence>
<feature type="compositionally biased region" description="Basic and acidic residues" evidence="1">
    <location>
        <begin position="39"/>
        <end position="55"/>
    </location>
</feature>
<dbReference type="EMBL" id="CYGX02000139">
    <property type="protein sequence ID" value="SIT49410.1"/>
    <property type="molecule type" value="Genomic_DNA"/>
</dbReference>
<dbReference type="AlphaFoldDB" id="A0A1N7SQ20"/>
<dbReference type="Proteomes" id="UP000187012">
    <property type="component" value="Unassembled WGS sequence"/>
</dbReference>
<proteinExistence type="predicted"/>
<protein>
    <submittedName>
        <fullName evidence="2">Uncharacterized protein</fullName>
    </submittedName>
</protein>
<name>A0A1N7SQ20_9BURK</name>
<evidence type="ECO:0000256" key="1">
    <source>
        <dbReference type="SAM" id="MobiDB-lite"/>
    </source>
</evidence>
<dbReference type="RefSeq" id="WP_143326026.1">
    <property type="nucleotide sequence ID" value="NZ_CYGX02000139.1"/>
</dbReference>
<reference evidence="2 3" key="1">
    <citation type="submission" date="2016-12" db="EMBL/GenBank/DDBJ databases">
        <authorList>
            <person name="Song W.-J."/>
            <person name="Kurnit D.M."/>
        </authorList>
    </citation>
    <scope>NUCLEOTIDE SEQUENCE [LARGE SCALE GENOMIC DNA]</scope>
    <source>
        <strain evidence="2 3">STM7296</strain>
    </source>
</reference>
<evidence type="ECO:0000313" key="3">
    <source>
        <dbReference type="Proteomes" id="UP000187012"/>
    </source>
</evidence>
<feature type="region of interest" description="Disordered" evidence="1">
    <location>
        <begin position="1"/>
        <end position="55"/>
    </location>
</feature>
<keyword evidence="3" id="KW-1185">Reference proteome</keyword>
<organism evidence="2 3">
    <name type="scientific">Paraburkholderia ribeironis</name>
    <dbReference type="NCBI Taxonomy" id="1247936"/>
    <lineage>
        <taxon>Bacteria</taxon>
        <taxon>Pseudomonadati</taxon>
        <taxon>Pseudomonadota</taxon>
        <taxon>Betaproteobacteria</taxon>
        <taxon>Burkholderiales</taxon>
        <taxon>Burkholderiaceae</taxon>
        <taxon>Paraburkholderia</taxon>
    </lineage>
</organism>